<sequence>MNRRAGATTAEDTEEERGASAAEQRQQSPTDLCEMMTDGASAFASLRGWSLPFAPPGAASPSHALPSGRPALCERQHCIRKSLDCARFAREGLRCTRTMSCGPRSNRILLAPVCPEAASGVELRATGARLGSAAAVRLHGGSPPSSGGVPCRSRLCGGRAPKPRQIRSASGREARAAAESERTRMKTRRKGRRKRDREREQTKKVTLTNHAD</sequence>
<feature type="region of interest" description="Disordered" evidence="1">
    <location>
        <begin position="136"/>
        <end position="212"/>
    </location>
</feature>
<evidence type="ECO:0000256" key="1">
    <source>
        <dbReference type="SAM" id="MobiDB-lite"/>
    </source>
</evidence>
<evidence type="ECO:0000313" key="3">
    <source>
        <dbReference type="Proteomes" id="UP001189429"/>
    </source>
</evidence>
<organism evidence="2 3">
    <name type="scientific">Prorocentrum cordatum</name>
    <dbReference type="NCBI Taxonomy" id="2364126"/>
    <lineage>
        <taxon>Eukaryota</taxon>
        <taxon>Sar</taxon>
        <taxon>Alveolata</taxon>
        <taxon>Dinophyceae</taxon>
        <taxon>Prorocentrales</taxon>
        <taxon>Prorocentraceae</taxon>
        <taxon>Prorocentrum</taxon>
    </lineage>
</organism>
<feature type="compositionally biased region" description="Basic and acidic residues" evidence="1">
    <location>
        <begin position="170"/>
        <end position="184"/>
    </location>
</feature>
<dbReference type="Proteomes" id="UP001189429">
    <property type="component" value="Unassembled WGS sequence"/>
</dbReference>
<protein>
    <submittedName>
        <fullName evidence="2">Uncharacterized protein</fullName>
    </submittedName>
</protein>
<feature type="compositionally biased region" description="Low complexity" evidence="1">
    <location>
        <begin position="140"/>
        <end position="150"/>
    </location>
</feature>
<comment type="caution">
    <text evidence="2">The sequence shown here is derived from an EMBL/GenBank/DDBJ whole genome shotgun (WGS) entry which is preliminary data.</text>
</comment>
<feature type="compositionally biased region" description="Low complexity" evidence="1">
    <location>
        <begin position="1"/>
        <end position="10"/>
    </location>
</feature>
<gene>
    <name evidence="2" type="ORF">PCOR1329_LOCUS69964</name>
</gene>
<dbReference type="EMBL" id="CAUYUJ010019211">
    <property type="protein sequence ID" value="CAK0889445.1"/>
    <property type="molecule type" value="Genomic_DNA"/>
</dbReference>
<accession>A0ABN9WW41</accession>
<reference evidence="2" key="1">
    <citation type="submission" date="2023-10" db="EMBL/GenBank/DDBJ databases">
        <authorList>
            <person name="Chen Y."/>
            <person name="Shah S."/>
            <person name="Dougan E. K."/>
            <person name="Thang M."/>
            <person name="Chan C."/>
        </authorList>
    </citation>
    <scope>NUCLEOTIDE SEQUENCE [LARGE SCALE GENOMIC DNA]</scope>
</reference>
<feature type="region of interest" description="Disordered" evidence="1">
    <location>
        <begin position="1"/>
        <end position="31"/>
    </location>
</feature>
<name>A0ABN9WW41_9DINO</name>
<keyword evidence="3" id="KW-1185">Reference proteome</keyword>
<evidence type="ECO:0000313" key="2">
    <source>
        <dbReference type="EMBL" id="CAK0889445.1"/>
    </source>
</evidence>
<feature type="compositionally biased region" description="Basic residues" evidence="1">
    <location>
        <begin position="185"/>
        <end position="196"/>
    </location>
</feature>
<proteinExistence type="predicted"/>